<evidence type="ECO:0000259" key="3">
    <source>
        <dbReference type="Pfam" id="PF00535"/>
    </source>
</evidence>
<keyword evidence="1" id="KW-0328">Glycosyltransferase</keyword>
<sequence length="314" mass="36679">MMNNKYLLTVIIPVYNTEKYIKRCIDSILNQSFKYIKIIIINDNSTDRSSSIIHKFSSYEQVKIIENSYNIGQGESRNIGLNLVDTDYFCFLDSDDWVDTQAYETAVKALEENPICDIAIFGIKTEYENSSCSTLRYDYNNNIIDGDFAINLLSRETSQDTPISALIGNKVFRNSSFDKTIKFSNLTYEDTIFSYKALSKCKKVILLPKTYLHYYQRESSIMHSFSYKYIDDLIDNFVDLKDYLCEISSFNTKQYYSYFDKCCSSMLNSMLISTQNASEQKEYINHLCSQVISRMSIKDLINYLDINRIRKLLY</sequence>
<dbReference type="Proteomes" id="UP001211421">
    <property type="component" value="Unassembled WGS sequence"/>
</dbReference>
<accession>A0AAW6E5H5</accession>
<dbReference type="EMBL" id="JAQMLS010000012">
    <property type="protein sequence ID" value="MDB8743050.1"/>
    <property type="molecule type" value="Genomic_DNA"/>
</dbReference>
<organism evidence="4 5">
    <name type="scientific">Ruminococcus bicirculans</name>
    <name type="common">ex Wegman et al. 2014</name>
    <dbReference type="NCBI Taxonomy" id="1160721"/>
    <lineage>
        <taxon>Bacteria</taxon>
        <taxon>Bacillati</taxon>
        <taxon>Bacillota</taxon>
        <taxon>Clostridia</taxon>
        <taxon>Eubacteriales</taxon>
        <taxon>Oscillospiraceae</taxon>
        <taxon>Ruminococcus</taxon>
    </lineage>
</organism>
<reference evidence="4" key="1">
    <citation type="submission" date="2023-01" db="EMBL/GenBank/DDBJ databases">
        <title>Human gut microbiome strain richness.</title>
        <authorList>
            <person name="Chen-Liaw A."/>
        </authorList>
    </citation>
    <scope>NUCLEOTIDE SEQUENCE</scope>
    <source>
        <strain evidence="4">D59st1_B8_D59t2_181005</strain>
    </source>
</reference>
<dbReference type="InterPro" id="IPR001173">
    <property type="entry name" value="Glyco_trans_2-like"/>
</dbReference>
<dbReference type="GO" id="GO:0016757">
    <property type="term" value="F:glycosyltransferase activity"/>
    <property type="evidence" value="ECO:0007669"/>
    <property type="project" value="UniProtKB-KW"/>
</dbReference>
<dbReference type="PANTHER" id="PTHR22916:SF51">
    <property type="entry name" value="GLYCOSYLTRANSFERASE EPSH-RELATED"/>
    <property type="match status" value="1"/>
</dbReference>
<dbReference type="SUPFAM" id="SSF53448">
    <property type="entry name" value="Nucleotide-diphospho-sugar transferases"/>
    <property type="match status" value="1"/>
</dbReference>
<dbReference type="Pfam" id="PF00535">
    <property type="entry name" value="Glycos_transf_2"/>
    <property type="match status" value="1"/>
</dbReference>
<evidence type="ECO:0000313" key="4">
    <source>
        <dbReference type="EMBL" id="MDB8743050.1"/>
    </source>
</evidence>
<evidence type="ECO:0000256" key="2">
    <source>
        <dbReference type="ARBA" id="ARBA00022679"/>
    </source>
</evidence>
<protein>
    <submittedName>
        <fullName evidence="4">Glycosyltransferase family 2 protein</fullName>
    </submittedName>
</protein>
<name>A0AAW6E5H5_9FIRM</name>
<keyword evidence="2" id="KW-0808">Transferase</keyword>
<proteinExistence type="predicted"/>
<dbReference type="AlphaFoldDB" id="A0AAW6E5H5"/>
<dbReference type="PANTHER" id="PTHR22916">
    <property type="entry name" value="GLYCOSYLTRANSFERASE"/>
    <property type="match status" value="1"/>
</dbReference>
<dbReference type="Gene3D" id="3.90.550.10">
    <property type="entry name" value="Spore Coat Polysaccharide Biosynthesis Protein SpsA, Chain A"/>
    <property type="match status" value="1"/>
</dbReference>
<evidence type="ECO:0000313" key="5">
    <source>
        <dbReference type="Proteomes" id="UP001211421"/>
    </source>
</evidence>
<comment type="caution">
    <text evidence="4">The sequence shown here is derived from an EMBL/GenBank/DDBJ whole genome shotgun (WGS) entry which is preliminary data.</text>
</comment>
<dbReference type="InterPro" id="IPR029044">
    <property type="entry name" value="Nucleotide-diphossugar_trans"/>
</dbReference>
<dbReference type="RefSeq" id="WP_138337384.1">
    <property type="nucleotide sequence ID" value="NZ_JADMNX010000012.1"/>
</dbReference>
<feature type="domain" description="Glycosyltransferase 2-like" evidence="3">
    <location>
        <begin position="9"/>
        <end position="125"/>
    </location>
</feature>
<evidence type="ECO:0000256" key="1">
    <source>
        <dbReference type="ARBA" id="ARBA00022676"/>
    </source>
</evidence>
<gene>
    <name evidence="4" type="ORF">PNV70_13350</name>
</gene>
<dbReference type="CDD" id="cd00761">
    <property type="entry name" value="Glyco_tranf_GTA_type"/>
    <property type="match status" value="1"/>
</dbReference>